<feature type="region of interest" description="Disordered" evidence="2">
    <location>
        <begin position="340"/>
        <end position="372"/>
    </location>
</feature>
<dbReference type="Pfam" id="PF17849">
    <property type="entry name" value="OB_Dis3"/>
    <property type="match status" value="1"/>
</dbReference>
<dbReference type="SUPFAM" id="SSF50249">
    <property type="entry name" value="Nucleic acid-binding proteins"/>
    <property type="match status" value="2"/>
</dbReference>
<name>A0ABQ8X3Z5_9EUKA</name>
<organism evidence="4 5">
    <name type="scientific">Anaeramoeba flamelloides</name>
    <dbReference type="NCBI Taxonomy" id="1746091"/>
    <lineage>
        <taxon>Eukaryota</taxon>
        <taxon>Metamonada</taxon>
        <taxon>Anaeramoebidae</taxon>
        <taxon>Anaeramoeba</taxon>
    </lineage>
</organism>
<feature type="compositionally biased region" description="Basic residues" evidence="2">
    <location>
        <begin position="386"/>
        <end position="399"/>
    </location>
</feature>
<dbReference type="InterPro" id="IPR012340">
    <property type="entry name" value="NA-bd_OB-fold"/>
</dbReference>
<dbReference type="InterPro" id="IPR001900">
    <property type="entry name" value="RNase_II/R"/>
</dbReference>
<evidence type="ECO:0000313" key="4">
    <source>
        <dbReference type="EMBL" id="KAJ6227383.1"/>
    </source>
</evidence>
<reference evidence="4" key="1">
    <citation type="submission" date="2022-08" db="EMBL/GenBank/DDBJ databases">
        <title>Novel sulfate-reducing endosymbionts in the free-living metamonad Anaeramoeba.</title>
        <authorList>
            <person name="Jerlstrom-Hultqvist J."/>
            <person name="Cepicka I."/>
            <person name="Gallot-Lavallee L."/>
            <person name="Salas-Leiva D."/>
            <person name="Curtis B.A."/>
            <person name="Zahonova K."/>
            <person name="Pipaliya S."/>
            <person name="Dacks J."/>
            <person name="Roger A.J."/>
        </authorList>
    </citation>
    <scope>NUCLEOTIDE SEQUENCE</scope>
    <source>
        <strain evidence="4">Schooner1</strain>
    </source>
</reference>
<feature type="compositionally biased region" description="Basic and acidic residues" evidence="2">
    <location>
        <begin position="349"/>
        <end position="366"/>
    </location>
</feature>
<keyword evidence="5" id="KW-1185">Reference proteome</keyword>
<dbReference type="InterPro" id="IPR022966">
    <property type="entry name" value="RNase_II/R_CS"/>
</dbReference>
<evidence type="ECO:0000256" key="2">
    <source>
        <dbReference type="SAM" id="MobiDB-lite"/>
    </source>
</evidence>
<evidence type="ECO:0000256" key="1">
    <source>
        <dbReference type="RuleBase" id="RU003901"/>
    </source>
</evidence>
<feature type="compositionally biased region" description="Basic and acidic residues" evidence="2">
    <location>
        <begin position="400"/>
        <end position="414"/>
    </location>
</feature>
<proteinExistence type="inferred from homology"/>
<dbReference type="PANTHER" id="PTHR23355">
    <property type="entry name" value="RIBONUCLEASE"/>
    <property type="match status" value="1"/>
</dbReference>
<dbReference type="InterPro" id="IPR050180">
    <property type="entry name" value="RNR_Ribonuclease"/>
</dbReference>
<comment type="caution">
    <text evidence="4">The sequence shown here is derived from an EMBL/GenBank/DDBJ whole genome shotgun (WGS) entry which is preliminary data.</text>
</comment>
<dbReference type="InterPro" id="IPR041505">
    <property type="entry name" value="Dis3_CSD2"/>
</dbReference>
<gene>
    <name evidence="4" type="ORF">M0813_09965</name>
</gene>
<feature type="region of interest" description="Disordered" evidence="2">
    <location>
        <begin position="386"/>
        <end position="445"/>
    </location>
</feature>
<dbReference type="Gene3D" id="2.40.50.690">
    <property type="match status" value="1"/>
</dbReference>
<dbReference type="Proteomes" id="UP001150062">
    <property type="component" value="Unassembled WGS sequence"/>
</dbReference>
<dbReference type="SMART" id="SM00955">
    <property type="entry name" value="RNB"/>
    <property type="match status" value="1"/>
</dbReference>
<accession>A0ABQ8X3Z5</accession>
<comment type="similarity">
    <text evidence="1">Belongs to the RNR ribonuclease family.</text>
</comment>
<feature type="domain" description="RNB" evidence="3">
    <location>
        <begin position="553"/>
        <end position="934"/>
    </location>
</feature>
<dbReference type="EMBL" id="JAOAOG010000336">
    <property type="protein sequence ID" value="KAJ6227383.1"/>
    <property type="molecule type" value="Genomic_DNA"/>
</dbReference>
<dbReference type="PROSITE" id="PS01175">
    <property type="entry name" value="RIBONUCLEASE_II"/>
    <property type="match status" value="1"/>
</dbReference>
<protein>
    <submittedName>
        <fullName evidence="4">Ribonuclease</fullName>
    </submittedName>
</protein>
<sequence length="1200" mass="142572">MSNSNNNNNSNNNRNRHNQNYNNQNNRNYNNQNSRNNQNYPNQNNRNRYNQNYPTNQNYPNQNNRNYNNQNSRNNQNYPNQNNRNYNNRNYRNNQNYNNQNYRNYNNQNSRNNQNYPNQNNRNYNNQNYRSNQNYRNNNNYNNNYKYGYQEKKRSLFPKHLTDKQIQKGLSNKTIYEGTFNKFSDTFSLVRSKNFVNDIYVDGRNTNRALNGDTVYFKLVQDNYPRLIDYASHNEKFQKKRKLLVKEITQELIEENCYNISKILPINREKNILYDNSTIQKFIQRRDSLVHQELNNFKRNYFKKNNFTDKDIQRKAYIVGVQRSERNKFFVVIPKKKTFQKKQKGTQPKQKEEAIEKEDKENGGEKEQEEDDEDFLDLGFGYKLKITKQKKKTNPKQKTKKETKQKTKNNDPKQKTTNKQSKPNQNTKQKTENKQKTPNLEQQVSYDLLSQTISRKPQEYKIDGKTLPSSIPKNGWQNNYVLVKFGDWDNNSPIPTASFVKTLGEINNLENDINRIIHAHSLQNSLEFPEETLKEIEAIKEIHQDLSGQLEQRRDLRNLKVFTISTIEATDKDDAIHIQQLDANIFEVGIHIADVSYFIKPDSKIDIEAKKRGNTFGSIHNKIPMLPKVLSENLLSLNTTGNKLTYSVIVTFQKINNDDFTIIGIWVGRSIVNVRANLTYDIVDEFIENHYNNFVNADNLKEFYNSINNQKINKIYNSENKINNCVFNDRESKNNFKYKELILENCLLNQIAIYLETKRKDFGIMYIDKKRLRMNVNKETKEIELGFDNIKNRSISLVEQFGLLTNEIIAKKIFDAFPENALLRLQPEPFEKKIKQFCQAVNDHFDFLIDTSTIKTFYDSIQYLKKNAEPNLFQALLSRHYFTRGAEYYCSGDESIAYKRHYGLNIIYYTHFTSPIRRYSDIIVHRLLTAALEKDELENNENENEVSLNIPDKNSLKELTVHCNLKNRAKNNFTKEITLLYLNEYLKTKGEIHTNAIVTKIDRMGIYVYLPKFASEFNFVDFKEFKYLVGIDITEKKVWKYVWSKEKYTPKKMKLLVEKKKIKQFINNKKEIMQVANLNLKEDEDNKNQDEMFSNNIIKKIPFKQIFTDVEKSNNNKTNEENQSRKNLQNEKTVKKKNIFFDMNLEELNYLFNEKVIYCEIPALQEFPVIVSLSKNELNLNCLKVRLFFDNIENYLNELY</sequence>
<dbReference type="Pfam" id="PF00773">
    <property type="entry name" value="RNB"/>
    <property type="match status" value="1"/>
</dbReference>
<evidence type="ECO:0000313" key="5">
    <source>
        <dbReference type="Proteomes" id="UP001150062"/>
    </source>
</evidence>
<dbReference type="PANTHER" id="PTHR23355:SF9">
    <property type="entry name" value="DIS3-LIKE EXONUCLEASE 2"/>
    <property type="match status" value="1"/>
</dbReference>
<evidence type="ECO:0000259" key="3">
    <source>
        <dbReference type="SMART" id="SM00955"/>
    </source>
</evidence>
<feature type="region of interest" description="Disordered" evidence="2">
    <location>
        <begin position="1"/>
        <end position="145"/>
    </location>
</feature>